<reference evidence="7 8" key="1">
    <citation type="submission" date="2018-10" db="EMBL/GenBank/DDBJ databases">
        <authorList>
            <person name="Perry B.J."/>
            <person name="Sullivan J.T."/>
            <person name="Murphy R.J.T."/>
            <person name="Ramsay J.P."/>
            <person name="Ronson C.W."/>
        </authorList>
    </citation>
    <scope>NUCLEOTIDE SEQUENCE [LARGE SCALE GENOMIC DNA]</scope>
    <source>
        <strain evidence="7 8">R88b</strain>
    </source>
</reference>
<dbReference type="Pfam" id="PF00440">
    <property type="entry name" value="TetR_N"/>
    <property type="match status" value="1"/>
</dbReference>
<feature type="DNA-binding region" description="H-T-H motif" evidence="5">
    <location>
        <begin position="31"/>
        <end position="50"/>
    </location>
</feature>
<dbReference type="InterPro" id="IPR039538">
    <property type="entry name" value="BetI_C"/>
</dbReference>
<evidence type="ECO:0000259" key="6">
    <source>
        <dbReference type="PROSITE" id="PS50977"/>
    </source>
</evidence>
<evidence type="ECO:0000256" key="1">
    <source>
        <dbReference type="ARBA" id="ARBA00022491"/>
    </source>
</evidence>
<dbReference type="PROSITE" id="PS50977">
    <property type="entry name" value="HTH_TETR_2"/>
    <property type="match status" value="1"/>
</dbReference>
<keyword evidence="2" id="KW-0805">Transcription regulation</keyword>
<dbReference type="SUPFAM" id="SSF46689">
    <property type="entry name" value="Homeodomain-like"/>
    <property type="match status" value="1"/>
</dbReference>
<protein>
    <submittedName>
        <fullName evidence="7">TetR/AcrR family transcriptional regulator</fullName>
    </submittedName>
</protein>
<dbReference type="RefSeq" id="WP_027028866.1">
    <property type="nucleotide sequence ID" value="NZ_CP033367.1"/>
</dbReference>
<dbReference type="InterPro" id="IPR050109">
    <property type="entry name" value="HTH-type_TetR-like_transc_reg"/>
</dbReference>
<keyword evidence="4" id="KW-0804">Transcription</keyword>
<dbReference type="Gene3D" id="1.10.357.10">
    <property type="entry name" value="Tetracycline Repressor, domain 2"/>
    <property type="match status" value="1"/>
</dbReference>
<accession>A0A6M7WT32</accession>
<feature type="domain" description="HTH tetR-type" evidence="6">
    <location>
        <begin position="8"/>
        <end position="68"/>
    </location>
</feature>
<dbReference type="InterPro" id="IPR009057">
    <property type="entry name" value="Homeodomain-like_sf"/>
</dbReference>
<dbReference type="PANTHER" id="PTHR30055">
    <property type="entry name" value="HTH-TYPE TRANSCRIPTIONAL REGULATOR RUTR"/>
    <property type="match status" value="1"/>
</dbReference>
<gene>
    <name evidence="7" type="ORF">EB235_22700</name>
</gene>
<dbReference type="SUPFAM" id="SSF48498">
    <property type="entry name" value="Tetracyclin repressor-like, C-terminal domain"/>
    <property type="match status" value="1"/>
</dbReference>
<dbReference type="GO" id="GO:0000976">
    <property type="term" value="F:transcription cis-regulatory region binding"/>
    <property type="evidence" value="ECO:0007669"/>
    <property type="project" value="TreeGrafter"/>
</dbReference>
<dbReference type="EMBL" id="CP033367">
    <property type="protein sequence ID" value="QKD03953.1"/>
    <property type="molecule type" value="Genomic_DNA"/>
</dbReference>
<keyword evidence="1" id="KW-0678">Repressor</keyword>
<sequence length="200" mass="21600">MGRPKTQTDRRLTLVAAAESMIARRGLAAVTLRDVANEAGMSSSALLYYYPGLKDLLDDVQRKAVERFCTIRAASVTEIADPRLRLKTMIENGLPTDADDQLCRLLLELGAYSRSDASYAARHITLFERQVSIYVGILEAGAATGIFKLQATSETIARSLVVLEDGLGLHLVNLVPAVDQASALAILTSYAELATGCSLR</sequence>
<dbReference type="Proteomes" id="UP000503017">
    <property type="component" value="Chromosome"/>
</dbReference>
<evidence type="ECO:0000313" key="8">
    <source>
        <dbReference type="Proteomes" id="UP000503017"/>
    </source>
</evidence>
<dbReference type="AlphaFoldDB" id="A0A6M7WT32"/>
<evidence type="ECO:0000256" key="3">
    <source>
        <dbReference type="ARBA" id="ARBA00023125"/>
    </source>
</evidence>
<dbReference type="InterPro" id="IPR001647">
    <property type="entry name" value="HTH_TetR"/>
</dbReference>
<organism evidence="7 8">
    <name type="scientific">Mesorhizobium loti R88b</name>
    <dbReference type="NCBI Taxonomy" id="935548"/>
    <lineage>
        <taxon>Bacteria</taxon>
        <taxon>Pseudomonadati</taxon>
        <taxon>Pseudomonadota</taxon>
        <taxon>Alphaproteobacteria</taxon>
        <taxon>Hyphomicrobiales</taxon>
        <taxon>Phyllobacteriaceae</taxon>
        <taxon>Mesorhizobium</taxon>
    </lineage>
</organism>
<evidence type="ECO:0000256" key="4">
    <source>
        <dbReference type="ARBA" id="ARBA00023163"/>
    </source>
</evidence>
<name>A0A6M7WT32_RHILI</name>
<dbReference type="Pfam" id="PF13977">
    <property type="entry name" value="TetR_C_6"/>
    <property type="match status" value="1"/>
</dbReference>
<evidence type="ECO:0000313" key="7">
    <source>
        <dbReference type="EMBL" id="QKD03953.1"/>
    </source>
</evidence>
<proteinExistence type="predicted"/>
<evidence type="ECO:0000256" key="5">
    <source>
        <dbReference type="PROSITE-ProRule" id="PRU00335"/>
    </source>
</evidence>
<evidence type="ECO:0000256" key="2">
    <source>
        <dbReference type="ARBA" id="ARBA00023015"/>
    </source>
</evidence>
<dbReference type="InterPro" id="IPR036271">
    <property type="entry name" value="Tet_transcr_reg_TetR-rel_C_sf"/>
</dbReference>
<dbReference type="PANTHER" id="PTHR30055:SF234">
    <property type="entry name" value="HTH-TYPE TRANSCRIPTIONAL REGULATOR BETI"/>
    <property type="match status" value="1"/>
</dbReference>
<dbReference type="GO" id="GO:0003700">
    <property type="term" value="F:DNA-binding transcription factor activity"/>
    <property type="evidence" value="ECO:0007669"/>
    <property type="project" value="TreeGrafter"/>
</dbReference>
<keyword evidence="3 5" id="KW-0238">DNA-binding</keyword>